<keyword evidence="3" id="KW-0235">DNA replication</keyword>
<dbReference type="Pfam" id="PF03121">
    <property type="entry name" value="Herpes_UL52"/>
    <property type="match status" value="1"/>
</dbReference>
<evidence type="ECO:0000313" key="9">
    <source>
        <dbReference type="Proteomes" id="UP000243553"/>
    </source>
</evidence>
<dbReference type="GO" id="GO:0039686">
    <property type="term" value="P:bidirectional double-stranded viral DNA replication"/>
    <property type="evidence" value="ECO:0007669"/>
    <property type="project" value="InterPro"/>
</dbReference>
<keyword evidence="5" id="KW-0863">Zinc-finger</keyword>
<dbReference type="OrthoDB" id="917at10239"/>
<protein>
    <submittedName>
        <fullName evidence="8">DNA replication protein</fullName>
    </submittedName>
</protein>
<reference evidence="8 9" key="1">
    <citation type="journal article" date="2017" name="Arch. Virol.">
        <title>Sequence of the ateline alphaherpesvirus 1 (HVA1) genome.</title>
        <authorList>
            <person name="Eberle R."/>
            <person name="Black D.H."/>
        </authorList>
    </citation>
    <scope>NUCLEOTIDE SEQUENCE [LARGE SCALE GENOMIC DNA]</scope>
    <source>
        <strain evidence="8">Lennette</strain>
    </source>
</reference>
<sequence length="1095" mass="116642">MEKEEVSVSVLYATDGCVISSSLALLTGGPGGERVYVLSYDVPEPNDTAATDAADGAPELSHQERFARGLARYGPAGGLNGAAFRVTFCLLGREAGGAACPDTPAAPPARVQPVFVCRFAAGGDAEAFRGAVAQGAPLPPDVLARTLDEEATFAIHNPLLIALAVAVGRASARVGRTAADAEYRPGESLRAVAPGPNPGRRGLLSLYVHHEARVLAAYRRAYYGGAQSPFWFLSKFGPGEKSLVLVARYYLFQAAARRGSAGATYDLQAVRDFCATYDVPAVRPGEGAPDGLLSFAAISRFCCTSGYASGPAAAGFPLYVERRIRADVRETNALKEFIAHDRRCLKISDREFITYVYLAHFECFNRPSLTRHLRAVAATDPEPARSGERPSELGRQAVDQFFTHVRAHLNIREYVRQNVSPREAVLRGGAAAAFLAARTYPESTLAPRRSGPPRGVYDYSSKMAARLAAAEQVLAARGWPAAAASPAPAAQAPAAALAPPPEGGGKTPAAGPGGGIVRRLLQLAAAERPGAPPAVAALFGTTRVVTPLPVYRIAMAPTGQAFAVMAADDWPRITRDGQLPEAELRRELGAPAAEGEPADLRLTRRLHGRGPRADPASAATVGGQMYVNRNEIFNAALVVTNVVLDLDIALREPIPFERLHRALGHFRRGALTAMSLLFPAASEDWEAYPCYFFKSSCPAPGGDRGARGAGDCGDPDQCYPDACDPWPLDDAPSEEAEMMEFEEAGYYDDPMDLEFESAAPAAPAPPAREGPDGPRAQPPPARGPREPPLCTCERKIGLRVCLPVPRPYVISGSATMRGVAQVIQQAVLLERDFVETIGPHVRNFLLVDTGVYAHSHSLRLPYFAKVADGGRAAGRLLPVFVFPPACPDPAAFVAAHADPRNFHFHAPRGPGGPEAGGLRVLHSLGGEYISFFERKATHNALAHFGRRDTLAEVLARHGAALHARETVELLVTELLERVVACLESHFPEASGEYHAVSVQQAVVKSDWALLQLVPARGSPRQHLSCLRFRHSRGSRATARTFLALSVGGGNRLCVSLCQQCFATKCDSNRLHTLFTIDAGTPCSPSAATGTASPSS</sequence>
<evidence type="ECO:0000256" key="7">
    <source>
        <dbReference type="SAM" id="MobiDB-lite"/>
    </source>
</evidence>
<name>A0A1S6JLL4_HSVA1</name>
<evidence type="ECO:0000256" key="1">
    <source>
        <dbReference type="ARBA" id="ARBA00022562"/>
    </source>
</evidence>
<feature type="compositionally biased region" description="Gly residues" evidence="7">
    <location>
        <begin position="503"/>
        <end position="513"/>
    </location>
</feature>
<evidence type="ECO:0000313" key="8">
    <source>
        <dbReference type="EMBL" id="AQS79164.1"/>
    </source>
</evidence>
<gene>
    <name evidence="8" type="primary">UL52</name>
</gene>
<evidence type="ECO:0000256" key="2">
    <source>
        <dbReference type="ARBA" id="ARBA00022679"/>
    </source>
</evidence>
<keyword evidence="4" id="KW-0479">Metal-binding</keyword>
<evidence type="ECO:0000256" key="3">
    <source>
        <dbReference type="ARBA" id="ARBA00022705"/>
    </source>
</evidence>
<organism evidence="8 9">
    <name type="scientific">Herpesvirus ateles type 1 (strain Lennette)</name>
    <dbReference type="NCBI Taxonomy" id="35243"/>
    <lineage>
        <taxon>Viruses</taxon>
        <taxon>Duplodnaviria</taxon>
        <taxon>Heunggongvirae</taxon>
        <taxon>Peploviricota</taxon>
        <taxon>Herviviricetes</taxon>
        <taxon>Herpesvirales</taxon>
        <taxon>Orthoherpesviridae</taxon>
        <taxon>Alphaherpesvirinae</taxon>
        <taxon>Simplexvirus</taxon>
        <taxon>Simplexvirus atelinealpha1</taxon>
    </lineage>
</organism>
<evidence type="ECO:0000256" key="6">
    <source>
        <dbReference type="ARBA" id="ARBA00022833"/>
    </source>
</evidence>
<dbReference type="GO" id="GO:0003899">
    <property type="term" value="F:DNA-directed RNA polymerase activity"/>
    <property type="evidence" value="ECO:0007669"/>
    <property type="project" value="InterPro"/>
</dbReference>
<feature type="region of interest" description="Disordered" evidence="7">
    <location>
        <begin position="492"/>
        <end position="513"/>
    </location>
</feature>
<evidence type="ECO:0000256" key="4">
    <source>
        <dbReference type="ARBA" id="ARBA00022723"/>
    </source>
</evidence>
<dbReference type="EMBL" id="KY385637">
    <property type="protein sequence ID" value="AQS79164.1"/>
    <property type="molecule type" value="Genomic_DNA"/>
</dbReference>
<dbReference type="KEGG" id="vg:32707779"/>
<dbReference type="GO" id="GO:0008270">
    <property type="term" value="F:zinc ion binding"/>
    <property type="evidence" value="ECO:0007669"/>
    <property type="project" value="UniProtKB-KW"/>
</dbReference>
<keyword evidence="9" id="KW-1185">Reference proteome</keyword>
<dbReference type="GO" id="GO:0006260">
    <property type="term" value="P:DNA replication"/>
    <property type="evidence" value="ECO:0007669"/>
    <property type="project" value="UniProtKB-KW"/>
</dbReference>
<feature type="region of interest" description="Disordered" evidence="7">
    <location>
        <begin position="759"/>
        <end position="788"/>
    </location>
</feature>
<keyword evidence="1" id="KW-1048">Host nucleus</keyword>
<dbReference type="RefSeq" id="YP_009361886.1">
    <property type="nucleotide sequence ID" value="NC_034446.1"/>
</dbReference>
<proteinExistence type="inferred from homology"/>
<organismHost>
    <name type="scientific">Ateles</name>
    <dbReference type="NCBI Taxonomy" id="9506"/>
</organismHost>
<evidence type="ECO:0000256" key="5">
    <source>
        <dbReference type="ARBA" id="ARBA00022771"/>
    </source>
</evidence>
<dbReference type="InterPro" id="IPR033685">
    <property type="entry name" value="HSV_PRIM"/>
</dbReference>
<keyword evidence="2" id="KW-0808">Transferase</keyword>
<dbReference type="Proteomes" id="UP000243553">
    <property type="component" value="Segment"/>
</dbReference>
<keyword evidence="6" id="KW-0862">Zinc</keyword>
<dbReference type="GeneID" id="32707779"/>
<dbReference type="HAMAP" id="MF_04011">
    <property type="entry name" value="HSV_PRIM"/>
    <property type="match status" value="1"/>
</dbReference>
<accession>A0A1S6JLL4</accession>